<dbReference type="SUPFAM" id="SSF52172">
    <property type="entry name" value="CheY-like"/>
    <property type="match status" value="1"/>
</dbReference>
<evidence type="ECO:0000313" key="7">
    <source>
        <dbReference type="Proteomes" id="UP001366085"/>
    </source>
</evidence>
<name>A0ABU8LJW5_9MICO</name>
<keyword evidence="7" id="KW-1185">Reference proteome</keyword>
<dbReference type="RefSeq" id="WP_337318681.1">
    <property type="nucleotide sequence ID" value="NZ_JBBDGN010000004.1"/>
</dbReference>
<feature type="modified residue" description="4-aspartylphosphate" evidence="3">
    <location>
        <position position="57"/>
    </location>
</feature>
<keyword evidence="1 3" id="KW-0597">Phosphoprotein</keyword>
<dbReference type="Pfam" id="PF00072">
    <property type="entry name" value="Response_reg"/>
    <property type="match status" value="1"/>
</dbReference>
<comment type="caution">
    <text evidence="6">The sequence shown here is derived from an EMBL/GenBank/DDBJ whole genome shotgun (WGS) entry which is preliminary data.</text>
</comment>
<feature type="domain" description="HTH luxR-type" evidence="4">
    <location>
        <begin position="148"/>
        <end position="213"/>
    </location>
</feature>
<dbReference type="InterPro" id="IPR058245">
    <property type="entry name" value="NreC/VraR/RcsB-like_REC"/>
</dbReference>
<dbReference type="PANTHER" id="PTHR43214">
    <property type="entry name" value="TWO-COMPONENT RESPONSE REGULATOR"/>
    <property type="match status" value="1"/>
</dbReference>
<dbReference type="SUPFAM" id="SSF46894">
    <property type="entry name" value="C-terminal effector domain of the bipartite response regulators"/>
    <property type="match status" value="1"/>
</dbReference>
<dbReference type="SMART" id="SM00421">
    <property type="entry name" value="HTH_LUXR"/>
    <property type="match status" value="1"/>
</dbReference>
<dbReference type="InterPro" id="IPR039420">
    <property type="entry name" value="WalR-like"/>
</dbReference>
<dbReference type="PROSITE" id="PS50043">
    <property type="entry name" value="HTH_LUXR_2"/>
    <property type="match status" value="1"/>
</dbReference>
<dbReference type="Proteomes" id="UP001366085">
    <property type="component" value="Unassembled WGS sequence"/>
</dbReference>
<evidence type="ECO:0000259" key="5">
    <source>
        <dbReference type="PROSITE" id="PS50110"/>
    </source>
</evidence>
<dbReference type="Pfam" id="PF00196">
    <property type="entry name" value="GerE"/>
    <property type="match status" value="1"/>
</dbReference>
<dbReference type="Gene3D" id="3.40.50.2300">
    <property type="match status" value="1"/>
</dbReference>
<proteinExistence type="predicted"/>
<sequence>MTAPVRVLVVDDQTLVRQGIRSLLSLTPEAVVVGEAADGEEALDILATEDIDVVLLDLRMPVRDGIATLKAMHERGQAVPTLVLTTFDDDALVLGALRAGAKGYMLKDVSLEQLLGGIRTLHSGGTLLQPALTERLLRAVSATQTTRAAMPAEELSPRELDVLRLAAGGLSNRQIARGLFLAEGTVKNHMSSVLLKLGVTDRTKAVLRALETGILSPDEKQ</sequence>
<gene>
    <name evidence="6" type="ORF">WDU93_06285</name>
</gene>
<evidence type="ECO:0000259" key="4">
    <source>
        <dbReference type="PROSITE" id="PS50043"/>
    </source>
</evidence>
<feature type="domain" description="Response regulatory" evidence="5">
    <location>
        <begin position="6"/>
        <end position="122"/>
    </location>
</feature>
<evidence type="ECO:0000256" key="2">
    <source>
        <dbReference type="ARBA" id="ARBA00023125"/>
    </source>
</evidence>
<evidence type="ECO:0000256" key="1">
    <source>
        <dbReference type="ARBA" id="ARBA00022553"/>
    </source>
</evidence>
<evidence type="ECO:0000256" key="3">
    <source>
        <dbReference type="PROSITE-ProRule" id="PRU00169"/>
    </source>
</evidence>
<dbReference type="PROSITE" id="PS00622">
    <property type="entry name" value="HTH_LUXR_1"/>
    <property type="match status" value="1"/>
</dbReference>
<accession>A0ABU8LJW5</accession>
<dbReference type="InterPro" id="IPR011006">
    <property type="entry name" value="CheY-like_superfamily"/>
</dbReference>
<protein>
    <submittedName>
        <fullName evidence="6">Response regulator transcription factor</fullName>
    </submittedName>
</protein>
<evidence type="ECO:0000313" key="6">
    <source>
        <dbReference type="EMBL" id="MEJ1091300.1"/>
    </source>
</evidence>
<organism evidence="6 7">
    <name type="scientific">Microbacterium istanbulense</name>
    <dbReference type="NCBI Taxonomy" id="3122049"/>
    <lineage>
        <taxon>Bacteria</taxon>
        <taxon>Bacillati</taxon>
        <taxon>Actinomycetota</taxon>
        <taxon>Actinomycetes</taxon>
        <taxon>Micrococcales</taxon>
        <taxon>Microbacteriaceae</taxon>
        <taxon>Microbacterium</taxon>
    </lineage>
</organism>
<dbReference type="CDD" id="cd06170">
    <property type="entry name" value="LuxR_C_like"/>
    <property type="match status" value="1"/>
</dbReference>
<reference evidence="6 7" key="1">
    <citation type="submission" date="2024-02" db="EMBL/GenBank/DDBJ databases">
        <authorList>
            <person name="Saticioglu I.B."/>
        </authorList>
    </citation>
    <scope>NUCLEOTIDE SEQUENCE [LARGE SCALE GENOMIC DNA]</scope>
    <source>
        <strain evidence="6 7">Mu-43</strain>
    </source>
</reference>
<dbReference type="InterPro" id="IPR016032">
    <property type="entry name" value="Sig_transdc_resp-reg_C-effctor"/>
</dbReference>
<dbReference type="InterPro" id="IPR001789">
    <property type="entry name" value="Sig_transdc_resp-reg_receiver"/>
</dbReference>
<dbReference type="SMART" id="SM00448">
    <property type="entry name" value="REC"/>
    <property type="match status" value="1"/>
</dbReference>
<keyword evidence="2" id="KW-0238">DNA-binding</keyword>
<dbReference type="PANTHER" id="PTHR43214:SF43">
    <property type="entry name" value="TWO-COMPONENT RESPONSE REGULATOR"/>
    <property type="match status" value="1"/>
</dbReference>
<dbReference type="PROSITE" id="PS50110">
    <property type="entry name" value="RESPONSE_REGULATORY"/>
    <property type="match status" value="1"/>
</dbReference>
<dbReference type="InterPro" id="IPR000792">
    <property type="entry name" value="Tscrpt_reg_LuxR_C"/>
</dbReference>
<dbReference type="PRINTS" id="PR00038">
    <property type="entry name" value="HTHLUXR"/>
</dbReference>
<dbReference type="EMBL" id="JBBDGN010000004">
    <property type="protein sequence ID" value="MEJ1091300.1"/>
    <property type="molecule type" value="Genomic_DNA"/>
</dbReference>
<dbReference type="CDD" id="cd17535">
    <property type="entry name" value="REC_NarL-like"/>
    <property type="match status" value="1"/>
</dbReference>